<dbReference type="GO" id="GO:0016020">
    <property type="term" value="C:membrane"/>
    <property type="evidence" value="ECO:0007669"/>
    <property type="project" value="UniProtKB-SubCell"/>
</dbReference>
<dbReference type="AlphaFoldDB" id="A0A8J5G436"/>
<keyword evidence="4" id="KW-1133">Transmembrane helix</keyword>
<evidence type="ECO:0000256" key="6">
    <source>
        <dbReference type="SAM" id="MobiDB-lite"/>
    </source>
</evidence>
<dbReference type="PANTHER" id="PTHR21419">
    <property type="match status" value="1"/>
</dbReference>
<feature type="compositionally biased region" description="Basic and acidic residues" evidence="6">
    <location>
        <begin position="132"/>
        <end position="148"/>
    </location>
</feature>
<dbReference type="InterPro" id="IPR015943">
    <property type="entry name" value="WD40/YVTN_repeat-like_dom_sf"/>
</dbReference>
<dbReference type="Pfam" id="PF01839">
    <property type="entry name" value="FG-GAP"/>
    <property type="match status" value="1"/>
</dbReference>
<proteinExistence type="predicted"/>
<keyword evidence="8" id="KW-1185">Reference proteome</keyword>
<evidence type="ECO:0000256" key="3">
    <source>
        <dbReference type="ARBA" id="ARBA00022729"/>
    </source>
</evidence>
<dbReference type="InterPro" id="IPR013517">
    <property type="entry name" value="FG-GAP"/>
</dbReference>
<evidence type="ECO:0000256" key="4">
    <source>
        <dbReference type="ARBA" id="ARBA00022989"/>
    </source>
</evidence>
<dbReference type="Proteomes" id="UP000734854">
    <property type="component" value="Unassembled WGS sequence"/>
</dbReference>
<feature type="region of interest" description="Disordered" evidence="6">
    <location>
        <begin position="126"/>
        <end position="148"/>
    </location>
</feature>
<dbReference type="SUPFAM" id="SSF69318">
    <property type="entry name" value="Integrin alpha N-terminal domain"/>
    <property type="match status" value="1"/>
</dbReference>
<sequence length="522" mass="58700">MVCSSRFLVSGFLSSTRPSDLRLLLLSLVEPFDRTSDGKLEIVVPSFVYYLEVLEGSDGDKMPGWPAFHQSTVHSSPLLYDIDKDGTREIALATYDGVVNFFRVSGYLMMDKLEVPRRKVRKNWYAGLDPDPVDRSHPDVHDDSISKEASTKNSISRIFAMENSVAFYPDINGSMNGSNNYDSTNIVNNLSMNTSKLEDRGKLDFAQTSQYNGVSSNLNDTIKRDASLENGTEENQTQTQRRLLEEIDNQGAHDGHSKDHNTGDGVQGATVENDQELEEEADSSFDFFRDTDELVDEYNYDYDDYIDESMWGDENWIEESHETAEDYVSIDSHILCTLVIADIDNDGTKEMVVVVSYFFDHKYYDNPEHSAKLGGINIEKYVASGIVVFNLDTKQVKWIQDLDLSVDSGNFRAYVYSSPTVVDLDGDGKLDILVGTSYGLFYILDHHGQVRNKFSLEMAEIQAPAVAADINEIVTVDTHGNVATWTAQGEEIWEVHLKSLIPQVILPVLVHIYAGFDCIYSM</sequence>
<gene>
    <name evidence="7" type="ORF">ZIOFF_043415</name>
</gene>
<name>A0A8J5G436_ZINOF</name>
<dbReference type="PANTHER" id="PTHR21419:SF23">
    <property type="entry name" value="PROTEIN DEFECTIVE IN EXINE FORMATION 1"/>
    <property type="match status" value="1"/>
</dbReference>
<keyword evidence="5" id="KW-0472">Membrane</keyword>
<dbReference type="InterPro" id="IPR045232">
    <property type="entry name" value="FAM234"/>
</dbReference>
<accession>A0A8J5G436</accession>
<reference evidence="7 8" key="1">
    <citation type="submission" date="2020-08" db="EMBL/GenBank/DDBJ databases">
        <title>Plant Genome Project.</title>
        <authorList>
            <person name="Zhang R.-G."/>
        </authorList>
    </citation>
    <scope>NUCLEOTIDE SEQUENCE [LARGE SCALE GENOMIC DNA]</scope>
    <source>
        <tissue evidence="7">Rhizome</tissue>
    </source>
</reference>
<evidence type="ECO:0000256" key="1">
    <source>
        <dbReference type="ARBA" id="ARBA00004167"/>
    </source>
</evidence>
<organism evidence="7 8">
    <name type="scientific">Zingiber officinale</name>
    <name type="common">Ginger</name>
    <name type="synonym">Amomum zingiber</name>
    <dbReference type="NCBI Taxonomy" id="94328"/>
    <lineage>
        <taxon>Eukaryota</taxon>
        <taxon>Viridiplantae</taxon>
        <taxon>Streptophyta</taxon>
        <taxon>Embryophyta</taxon>
        <taxon>Tracheophyta</taxon>
        <taxon>Spermatophyta</taxon>
        <taxon>Magnoliopsida</taxon>
        <taxon>Liliopsida</taxon>
        <taxon>Zingiberales</taxon>
        <taxon>Zingiberaceae</taxon>
        <taxon>Zingiber</taxon>
    </lineage>
</organism>
<comment type="subcellular location">
    <subcellularLocation>
        <location evidence="1">Membrane</location>
        <topology evidence="1">Single-pass membrane protein</topology>
    </subcellularLocation>
</comment>
<dbReference type="InterPro" id="IPR028994">
    <property type="entry name" value="Integrin_alpha_N"/>
</dbReference>
<comment type="caution">
    <text evidence="7">The sequence shown here is derived from an EMBL/GenBank/DDBJ whole genome shotgun (WGS) entry which is preliminary data.</text>
</comment>
<keyword evidence="3" id="KW-0732">Signal</keyword>
<evidence type="ECO:0008006" key="9">
    <source>
        <dbReference type="Google" id="ProtNLM"/>
    </source>
</evidence>
<evidence type="ECO:0000313" key="8">
    <source>
        <dbReference type="Proteomes" id="UP000734854"/>
    </source>
</evidence>
<dbReference type="EMBL" id="JACMSC010000012">
    <property type="protein sequence ID" value="KAG6495589.1"/>
    <property type="molecule type" value="Genomic_DNA"/>
</dbReference>
<evidence type="ECO:0000313" key="7">
    <source>
        <dbReference type="EMBL" id="KAG6495589.1"/>
    </source>
</evidence>
<keyword evidence="2" id="KW-0812">Transmembrane</keyword>
<evidence type="ECO:0000256" key="2">
    <source>
        <dbReference type="ARBA" id="ARBA00022692"/>
    </source>
</evidence>
<evidence type="ECO:0000256" key="5">
    <source>
        <dbReference type="ARBA" id="ARBA00023136"/>
    </source>
</evidence>
<dbReference type="Gene3D" id="2.130.10.10">
    <property type="entry name" value="YVTN repeat-like/Quinoprotein amine dehydrogenase"/>
    <property type="match status" value="1"/>
</dbReference>
<protein>
    <recommendedName>
        <fullName evidence="9">Protein DEFECTIVE IN EXINE FORMATION 1-like</fullName>
    </recommendedName>
</protein>